<dbReference type="InterPro" id="IPR016039">
    <property type="entry name" value="Thiolase-like"/>
</dbReference>
<gene>
    <name evidence="2" type="ORF">METZ01_LOCUS82235</name>
</gene>
<proteinExistence type="predicted"/>
<sequence length="419" mass="44864">MNAEIDATSEKFLRGKYAIVGVGETAYTRGSGTTTRALGTYAVRRAVEDAGLGMDDIDGMLSYSGNDSIPSTAVAGDLGIRLNFYMDVMGGGSSTEALIGIAMGVIEAGMCKTVVIFRSMNGYSQIRIGGTGRGSGASNLSGDGLFGRAYGQSSAAQAFAQTFMRHMYDYGTTPEQIAHVKAIHSEHASNNPKAYYKHRVTVDDVLSSRMIVKPLHLLDCCVETDNATAIVVTRMDRARDCKHMPATILSVVGRCCKPRIDNHYQAGPISTVAGHYAKEILWPNAGVGPDDIDLTGSYDAFTFTTMLQLEDYGFCEKGDGGEYVSSGIMRLGGARPNNTSGGHLCEGYTHGMNMVIENVRQLRGEIDDSCPTDANGKRQHTYDYSSGGCRQVRDPEITANLGWAMPGTGSALVMAKGER</sequence>
<accession>A0A381UNQ8</accession>
<evidence type="ECO:0000259" key="1">
    <source>
        <dbReference type="Pfam" id="PF22691"/>
    </source>
</evidence>
<feature type="domain" description="Thiolase C-terminal" evidence="1">
    <location>
        <begin position="283"/>
        <end position="369"/>
    </location>
</feature>
<organism evidence="2">
    <name type="scientific">marine metagenome</name>
    <dbReference type="NCBI Taxonomy" id="408172"/>
    <lineage>
        <taxon>unclassified sequences</taxon>
        <taxon>metagenomes</taxon>
        <taxon>ecological metagenomes</taxon>
    </lineage>
</organism>
<dbReference type="PIRSF" id="PIRSF000429">
    <property type="entry name" value="Ac-CoA_Ac_transf"/>
    <property type="match status" value="1"/>
</dbReference>
<dbReference type="PANTHER" id="PTHR42870:SF1">
    <property type="entry name" value="NON-SPECIFIC LIPID-TRANSFER PROTEIN-LIKE 2"/>
    <property type="match status" value="1"/>
</dbReference>
<dbReference type="InterPro" id="IPR055140">
    <property type="entry name" value="Thiolase_C_2"/>
</dbReference>
<dbReference type="PANTHER" id="PTHR42870">
    <property type="entry name" value="ACETYL-COA C-ACETYLTRANSFERASE"/>
    <property type="match status" value="1"/>
</dbReference>
<reference evidence="2" key="1">
    <citation type="submission" date="2018-05" db="EMBL/GenBank/DDBJ databases">
        <authorList>
            <person name="Lanie J.A."/>
            <person name="Ng W.-L."/>
            <person name="Kazmierczak K.M."/>
            <person name="Andrzejewski T.M."/>
            <person name="Davidsen T.M."/>
            <person name="Wayne K.J."/>
            <person name="Tettelin H."/>
            <person name="Glass J.I."/>
            <person name="Rusch D."/>
            <person name="Podicherti R."/>
            <person name="Tsui H.-C.T."/>
            <person name="Winkler M.E."/>
        </authorList>
    </citation>
    <scope>NUCLEOTIDE SEQUENCE</scope>
</reference>
<dbReference type="SUPFAM" id="SSF53901">
    <property type="entry name" value="Thiolase-like"/>
    <property type="match status" value="2"/>
</dbReference>
<dbReference type="Pfam" id="PF22691">
    <property type="entry name" value="Thiolase_C_1"/>
    <property type="match status" value="1"/>
</dbReference>
<dbReference type="CDD" id="cd00829">
    <property type="entry name" value="SCP-x_thiolase"/>
    <property type="match status" value="1"/>
</dbReference>
<protein>
    <recommendedName>
        <fullName evidence="1">Thiolase C-terminal domain-containing protein</fullName>
    </recommendedName>
</protein>
<dbReference type="Gene3D" id="3.40.47.10">
    <property type="match status" value="1"/>
</dbReference>
<dbReference type="GO" id="GO:0016747">
    <property type="term" value="F:acyltransferase activity, transferring groups other than amino-acyl groups"/>
    <property type="evidence" value="ECO:0007669"/>
    <property type="project" value="InterPro"/>
</dbReference>
<dbReference type="EMBL" id="UINC01006745">
    <property type="protein sequence ID" value="SVA29381.1"/>
    <property type="molecule type" value="Genomic_DNA"/>
</dbReference>
<evidence type="ECO:0000313" key="2">
    <source>
        <dbReference type="EMBL" id="SVA29381.1"/>
    </source>
</evidence>
<dbReference type="AlphaFoldDB" id="A0A381UNQ8"/>
<name>A0A381UNQ8_9ZZZZ</name>
<dbReference type="InterPro" id="IPR002155">
    <property type="entry name" value="Thiolase"/>
</dbReference>